<sequence length="384" mass="42917">MILLRLSTTTKSVFDYQLDGKTTYCYWLNQGLQVENPDASYINESGLDSACPVTLQIDQVESGIIFVDKPELYHFKVTLNLKNAFHVKKLYTSPDPFTGRPAQIAHANIHICMADTKCDIFQTGMRKKVSTQETSNFTDGIADFWQTITFDEPGKHIVLAHVIIPSKDITRERYDMLIYTTATVNSSNNNKSTSIGTIMGIVMGCLAFVVLLIAGFMYYRRTRMAKKNLASFFLQPSSPSTSRTASKIPNQSAAKLGWSVGDVNGAIFRIPASCDSHQPIKISNDDLSTRVPSKNLSFHMSHTYRNVHKGKESFLLGGPVHLTEVDSFENDQTLVLVKDDIPHFDAIDHTEELFPTYPGIYGSKNGQDTSSPRKPEDKKQVLEV</sequence>
<feature type="transmembrane region" description="Helical" evidence="2">
    <location>
        <begin position="195"/>
        <end position="219"/>
    </location>
</feature>
<evidence type="ECO:0000256" key="1">
    <source>
        <dbReference type="SAM" id="MobiDB-lite"/>
    </source>
</evidence>
<feature type="region of interest" description="Disordered" evidence="1">
    <location>
        <begin position="358"/>
        <end position="384"/>
    </location>
</feature>
<keyword evidence="2" id="KW-0812">Transmembrane</keyword>
<accession>A0A024G2G4</accession>
<evidence type="ECO:0000313" key="3">
    <source>
        <dbReference type="EMBL" id="CCI40846.1"/>
    </source>
</evidence>
<feature type="compositionally biased region" description="Basic and acidic residues" evidence="1">
    <location>
        <begin position="371"/>
        <end position="384"/>
    </location>
</feature>
<organism evidence="3 4">
    <name type="scientific">Albugo candida</name>
    <dbReference type="NCBI Taxonomy" id="65357"/>
    <lineage>
        <taxon>Eukaryota</taxon>
        <taxon>Sar</taxon>
        <taxon>Stramenopiles</taxon>
        <taxon>Oomycota</taxon>
        <taxon>Peronosporomycetes</taxon>
        <taxon>Albuginales</taxon>
        <taxon>Albuginaceae</taxon>
        <taxon>Albugo</taxon>
    </lineage>
</organism>
<reference evidence="3 4" key="1">
    <citation type="submission" date="2012-05" db="EMBL/GenBank/DDBJ databases">
        <title>Recombination and specialization in a pathogen metapopulation.</title>
        <authorList>
            <person name="Gardiner A."/>
            <person name="Kemen E."/>
            <person name="Schultz-Larsen T."/>
            <person name="MacLean D."/>
            <person name="Van Oosterhout C."/>
            <person name="Jones J.D.G."/>
        </authorList>
    </citation>
    <scope>NUCLEOTIDE SEQUENCE [LARGE SCALE GENOMIC DNA]</scope>
    <source>
        <strain evidence="3 4">Ac Nc2</strain>
    </source>
</reference>
<evidence type="ECO:0000256" key="2">
    <source>
        <dbReference type="SAM" id="Phobius"/>
    </source>
</evidence>
<gene>
    <name evidence="3" type="ORF">BN9_016300</name>
</gene>
<dbReference type="InParanoid" id="A0A024G2G4"/>
<keyword evidence="4" id="KW-1185">Reference proteome</keyword>
<dbReference type="Proteomes" id="UP000053237">
    <property type="component" value="Unassembled WGS sequence"/>
</dbReference>
<protein>
    <submittedName>
        <fullName evidence="3">Uncharacterized protein</fullName>
    </submittedName>
</protein>
<dbReference type="EMBL" id="CAIX01000012">
    <property type="protein sequence ID" value="CCI40846.1"/>
    <property type="molecule type" value="Genomic_DNA"/>
</dbReference>
<comment type="caution">
    <text evidence="3">The sequence shown here is derived from an EMBL/GenBank/DDBJ whole genome shotgun (WGS) entry which is preliminary data.</text>
</comment>
<name>A0A024G2G4_9STRA</name>
<dbReference type="OrthoDB" id="167205at2759"/>
<keyword evidence="2" id="KW-0472">Membrane</keyword>
<dbReference type="AlphaFoldDB" id="A0A024G2G4"/>
<evidence type="ECO:0000313" key="4">
    <source>
        <dbReference type="Proteomes" id="UP000053237"/>
    </source>
</evidence>
<keyword evidence="2" id="KW-1133">Transmembrane helix</keyword>
<proteinExistence type="predicted"/>